<dbReference type="Proteomes" id="UP001301350">
    <property type="component" value="Unassembled WGS sequence"/>
</dbReference>
<accession>A0AAV9IZW7</accession>
<reference evidence="2 3" key="1">
    <citation type="submission" date="2022-07" db="EMBL/GenBank/DDBJ databases">
        <title>Genome-wide signatures of adaptation to extreme environments.</title>
        <authorList>
            <person name="Cho C.H."/>
            <person name="Yoon H.S."/>
        </authorList>
    </citation>
    <scope>NUCLEOTIDE SEQUENCE [LARGE SCALE GENOMIC DNA]</scope>
    <source>
        <strain evidence="2 3">DBV 063 E5</strain>
    </source>
</reference>
<comment type="caution">
    <text evidence="2">The sequence shown here is derived from an EMBL/GenBank/DDBJ whole genome shotgun (WGS) entry which is preliminary data.</text>
</comment>
<keyword evidence="3" id="KW-1185">Reference proteome</keyword>
<evidence type="ECO:0000313" key="3">
    <source>
        <dbReference type="Proteomes" id="UP001301350"/>
    </source>
</evidence>
<feature type="compositionally biased region" description="Low complexity" evidence="1">
    <location>
        <begin position="101"/>
        <end position="120"/>
    </location>
</feature>
<organism evidence="2 3">
    <name type="scientific">Cyanidium caldarium</name>
    <name type="common">Red alga</name>
    <dbReference type="NCBI Taxonomy" id="2771"/>
    <lineage>
        <taxon>Eukaryota</taxon>
        <taxon>Rhodophyta</taxon>
        <taxon>Bangiophyceae</taxon>
        <taxon>Cyanidiales</taxon>
        <taxon>Cyanidiaceae</taxon>
        <taxon>Cyanidium</taxon>
    </lineage>
</organism>
<feature type="region of interest" description="Disordered" evidence="1">
    <location>
        <begin position="15"/>
        <end position="34"/>
    </location>
</feature>
<sequence length="149" mass="15625">MYAFVSAWAAPARSDGRRAVASGSSPRPTPQRRRLTRAAARLLMAAGKEEDPGAIPGWKNMWCGGWPGGEEALFKWLESGQMDDVPYVEAEKQPRAGGAAPNAPSTGSSGNSSPTANSAPGKGRVVPKLVTNPVTGSMTLEYVPEDEGN</sequence>
<proteinExistence type="predicted"/>
<feature type="region of interest" description="Disordered" evidence="1">
    <location>
        <begin position="85"/>
        <end position="149"/>
    </location>
</feature>
<name>A0AAV9IZW7_CYACA</name>
<dbReference type="EMBL" id="JANCYW010000014">
    <property type="protein sequence ID" value="KAK4537875.1"/>
    <property type="molecule type" value="Genomic_DNA"/>
</dbReference>
<dbReference type="AlphaFoldDB" id="A0AAV9IZW7"/>
<evidence type="ECO:0000256" key="1">
    <source>
        <dbReference type="SAM" id="MobiDB-lite"/>
    </source>
</evidence>
<gene>
    <name evidence="2" type="ORF">CDCA_CDCA14G3900</name>
</gene>
<evidence type="ECO:0000313" key="2">
    <source>
        <dbReference type="EMBL" id="KAK4537875.1"/>
    </source>
</evidence>
<protein>
    <submittedName>
        <fullName evidence="2">Uncharacterized protein</fullName>
    </submittedName>
</protein>